<dbReference type="EMBL" id="JAHQYH010000008">
    <property type="protein sequence ID" value="MBV0915352.1"/>
    <property type="molecule type" value="Genomic_DNA"/>
</dbReference>
<keyword evidence="1" id="KW-0812">Transmembrane</keyword>
<evidence type="ECO:0000256" key="1">
    <source>
        <dbReference type="SAM" id="Phobius"/>
    </source>
</evidence>
<accession>A0ABS6M5B9</accession>
<feature type="transmembrane region" description="Helical" evidence="1">
    <location>
        <begin position="102"/>
        <end position="124"/>
    </location>
</feature>
<evidence type="ECO:0000313" key="2">
    <source>
        <dbReference type="EMBL" id="MBV0915352.1"/>
    </source>
</evidence>
<feature type="transmembrane region" description="Helical" evidence="1">
    <location>
        <begin position="40"/>
        <end position="57"/>
    </location>
</feature>
<sequence length="127" mass="14949">MIVISPFGFLTTVLVQVVFLFLLSLLFNIVKKIISKLYKISIRASDFFPIIMSYYIYQLSLDKHDQSFLPYVWLGLVIIGIIYAIYYLFTRNNAKVGIFYKFLWRFSVIYFFVVWSSTILIIAAKTL</sequence>
<comment type="caution">
    <text evidence="2">The sequence shown here is derived from an EMBL/GenBank/DDBJ whole genome shotgun (WGS) entry which is preliminary data.</text>
</comment>
<name>A0ABS6M5B9_9LACO</name>
<proteinExistence type="predicted"/>
<protein>
    <submittedName>
        <fullName evidence="2">DUF3397 family protein</fullName>
    </submittedName>
</protein>
<dbReference type="Pfam" id="PF11877">
    <property type="entry name" value="DUF3397"/>
    <property type="match status" value="1"/>
</dbReference>
<keyword evidence="3" id="KW-1185">Reference proteome</keyword>
<keyword evidence="1" id="KW-0472">Membrane</keyword>
<dbReference type="InterPro" id="IPR024515">
    <property type="entry name" value="DUF3397"/>
</dbReference>
<organism evidence="2 3">
    <name type="scientific">Apilactobacillus waqarii</name>
    <dbReference type="NCBI Taxonomy" id="2851006"/>
    <lineage>
        <taxon>Bacteria</taxon>
        <taxon>Bacillati</taxon>
        <taxon>Bacillota</taxon>
        <taxon>Bacilli</taxon>
        <taxon>Lactobacillales</taxon>
        <taxon>Lactobacillaceae</taxon>
        <taxon>Apilactobacillus</taxon>
    </lineage>
</organism>
<gene>
    <name evidence="2" type="ORF">KTJ72_05615</name>
</gene>
<dbReference type="Proteomes" id="UP000751196">
    <property type="component" value="Unassembled WGS sequence"/>
</dbReference>
<feature type="transmembrane region" description="Helical" evidence="1">
    <location>
        <begin position="69"/>
        <end position="90"/>
    </location>
</feature>
<feature type="transmembrane region" description="Helical" evidence="1">
    <location>
        <begin position="6"/>
        <end position="28"/>
    </location>
</feature>
<reference evidence="2 3" key="1">
    <citation type="submission" date="2021-06" db="EMBL/GenBank/DDBJ databases">
        <title>Draft genome sequence of a glucan synthesizing Apilactobacillus waqareii isolate HBW1.</title>
        <authorList>
            <person name="Anwar M.A."/>
        </authorList>
    </citation>
    <scope>NUCLEOTIDE SEQUENCE [LARGE SCALE GENOMIC DNA]</scope>
    <source>
        <strain evidence="2 3">HBW1</strain>
    </source>
</reference>
<evidence type="ECO:0000313" key="3">
    <source>
        <dbReference type="Proteomes" id="UP000751196"/>
    </source>
</evidence>
<keyword evidence="1" id="KW-1133">Transmembrane helix</keyword>